<dbReference type="GO" id="GO:0051603">
    <property type="term" value="P:proteolysis involved in protein catabolic process"/>
    <property type="evidence" value="ECO:0007669"/>
    <property type="project" value="EnsemblFungi"/>
</dbReference>
<dbReference type="Pfam" id="PF22516">
    <property type="entry name" value="PreP_C"/>
    <property type="match status" value="1"/>
</dbReference>
<evidence type="ECO:0000256" key="4">
    <source>
        <dbReference type="ARBA" id="ARBA00007575"/>
    </source>
</evidence>
<organism evidence="17 18">
    <name type="scientific">Hirsutella minnesotensis 3608</name>
    <dbReference type="NCBI Taxonomy" id="1043627"/>
    <lineage>
        <taxon>Eukaryota</taxon>
        <taxon>Fungi</taxon>
        <taxon>Dikarya</taxon>
        <taxon>Ascomycota</taxon>
        <taxon>Pezizomycotina</taxon>
        <taxon>Sordariomycetes</taxon>
        <taxon>Hypocreomycetidae</taxon>
        <taxon>Hypocreales</taxon>
        <taxon>Ophiocordycipitaceae</taxon>
        <taxon>Hirsutella</taxon>
    </lineage>
</organism>
<dbReference type="InterPro" id="IPR013578">
    <property type="entry name" value="Peptidase_M16C_assoc"/>
</dbReference>
<keyword evidence="11" id="KW-0482">Metalloprotease</keyword>
<dbReference type="GO" id="GO:0005759">
    <property type="term" value="C:mitochondrial matrix"/>
    <property type="evidence" value="ECO:0007669"/>
    <property type="project" value="UniProtKB-SubCell"/>
</dbReference>
<dbReference type="PANTHER" id="PTHR43016">
    <property type="entry name" value="PRESEQUENCE PROTEASE"/>
    <property type="match status" value="1"/>
</dbReference>
<accession>A0A0F8A026</accession>
<dbReference type="GO" id="GO:0034982">
    <property type="term" value="P:mitochondrial protein processing"/>
    <property type="evidence" value="ECO:0007669"/>
    <property type="project" value="EnsemblFungi"/>
</dbReference>
<evidence type="ECO:0000256" key="13">
    <source>
        <dbReference type="ARBA" id="ARBA00034552"/>
    </source>
</evidence>
<dbReference type="FunFam" id="3.30.830.10:FF:000009">
    <property type="entry name" value="Presequence protease, mitochondrial"/>
    <property type="match status" value="1"/>
</dbReference>
<keyword evidence="8" id="KW-0479">Metal-binding</keyword>
<evidence type="ECO:0000256" key="7">
    <source>
        <dbReference type="ARBA" id="ARBA00022670"/>
    </source>
</evidence>
<dbReference type="AlphaFoldDB" id="A0A0F8A026"/>
<dbReference type="GO" id="GO:0004176">
    <property type="term" value="F:ATP-dependent peptidase activity"/>
    <property type="evidence" value="ECO:0007669"/>
    <property type="project" value="EnsemblFungi"/>
</dbReference>
<dbReference type="OrthoDB" id="10250783at2759"/>
<dbReference type="FunFam" id="3.30.830.10:FF:000020">
    <property type="entry name" value="Mitochondrial presequence protease"/>
    <property type="match status" value="1"/>
</dbReference>
<dbReference type="FunFam" id="3.30.830.10:FF:000011">
    <property type="entry name" value="Presequence protease, mitochondrial"/>
    <property type="match status" value="1"/>
</dbReference>
<evidence type="ECO:0000256" key="6">
    <source>
        <dbReference type="ARBA" id="ARBA00020167"/>
    </source>
</evidence>
<dbReference type="SUPFAM" id="SSF63411">
    <property type="entry name" value="LuxS/MPP-like metallohydrolase"/>
    <property type="match status" value="4"/>
</dbReference>
<dbReference type="InterPro" id="IPR011249">
    <property type="entry name" value="Metalloenz_LuxS/M16"/>
</dbReference>
<evidence type="ECO:0000256" key="10">
    <source>
        <dbReference type="ARBA" id="ARBA00022833"/>
    </source>
</evidence>
<evidence type="ECO:0000256" key="15">
    <source>
        <dbReference type="SAM" id="Coils"/>
    </source>
</evidence>
<dbReference type="EMBL" id="KQ030520">
    <property type="protein sequence ID" value="KJZ75002.1"/>
    <property type="molecule type" value="Genomic_DNA"/>
</dbReference>
<sequence length="1007" mass="112733">MLRNASNAARRAVTELSQYPKPGDTLHGFTLVRSKHVPELELTALHLQHDKTGADYLHIAREDSNNVFSIGFKTNPPDDTGVPHILEHTTLCGSNKYPIRDPFFKMLPRTLSNFMNAFTASDHTFYPFATTNAQDFKNLMSVYLDSTLHPLLKSSDFTQEGWRIGPENPSGDAEESKKLVFKGVVYNEMKGQMSDAGYLYYIRFQDHIFPDINNSGGDPQKITDLTYEQLRKFHAEHYHPSNAKIFTYGNMPLADHLNELDARLQAFERIQADKKIYEPIKLDGPKEVTLYGPLDPLVDADRQYKTSVSWITGDTTDILESFSISLLSTLLMDGYGSPLYRGLIEAGMGADWSPNAGYDSSAKRGIMSIGLTGVQEADVPRLKERIGEILRQVRDTGFDQTKIDGALHQLELSLKHKTANFGFSMLNRLKPRWFNGTDPFDSLAWNDTINAFQRKLAQGGYLEGLLEKYFLNDNTLTFTMAPSTSFGDKLAQEEKDRLAAKIREAEQKAGSKESAWKQFADREMALLQEQNKTNTEDLSCLPTVHVKDIPRRREPVTLREETIAGTSIQWREAPTNGLTYFRAIKTLKNLPDNLRELIPLFTDSIMRLGTKDMTMEQLEDLIKLKTGGVSVGYHSTPSPSDFRQASEGIIFTGMALDRNVPVMYDILRKLILDTNFDSPEASLRIRQLLQASADGIVNDIASSGHRFAVGYAESSLTRSAWLRQQVAGLSQVKLITKLAGRPESDTLEDVISKLKQIQTFALASDDMRTAITCGSESAQENSRSLQQFMKSLPQAAARTESAAPARLVADRKTFFPLPYQVYYGGLSVSTVPYTSPQSAALQILSQLLTHKHLHHEIREKGGAYGGGASYKALDGLFSFYSYRDPNPQNTVSIMRHAGLWAAKRDWTARDIEEAKISVFQSVDAPKAVNQEGMSKFLSGVTEEMKQQKREQLLDVTQEQVKEVAQKYLVGAVDKGDERIAFLGEKHPWADDGSWTLREMNVAGASSE</sequence>
<evidence type="ECO:0000256" key="11">
    <source>
        <dbReference type="ARBA" id="ARBA00023049"/>
    </source>
</evidence>
<dbReference type="InterPro" id="IPR007863">
    <property type="entry name" value="Peptidase_M16_C"/>
</dbReference>
<name>A0A0F8A026_9HYPO</name>
<feature type="coiled-coil region" evidence="15">
    <location>
        <begin position="488"/>
        <end position="515"/>
    </location>
</feature>
<keyword evidence="7 17" id="KW-0645">Protease</keyword>
<reference evidence="17 18" key="1">
    <citation type="journal article" date="2014" name="Genome Biol. Evol.">
        <title>Comparative genomics and transcriptomics analyses reveal divergent lifestyle features of nematode endoparasitic fungus Hirsutella minnesotensis.</title>
        <authorList>
            <person name="Lai Y."/>
            <person name="Liu K."/>
            <person name="Zhang X."/>
            <person name="Zhang X."/>
            <person name="Li K."/>
            <person name="Wang N."/>
            <person name="Shu C."/>
            <person name="Wu Y."/>
            <person name="Wang C."/>
            <person name="Bushley K.E."/>
            <person name="Xiang M."/>
            <person name="Liu X."/>
        </authorList>
    </citation>
    <scope>NUCLEOTIDE SEQUENCE [LARGE SCALE GENOMIC DNA]</scope>
    <source>
        <strain evidence="17 18">3608</strain>
    </source>
</reference>
<comment type="subcellular location">
    <subcellularLocation>
        <location evidence="3">Mitochondrion intermembrane space</location>
    </subcellularLocation>
    <subcellularLocation>
        <location evidence="2">Mitochondrion matrix</location>
    </subcellularLocation>
</comment>
<evidence type="ECO:0000256" key="9">
    <source>
        <dbReference type="ARBA" id="ARBA00022801"/>
    </source>
</evidence>
<keyword evidence="15" id="KW-0175">Coiled coil</keyword>
<protein>
    <recommendedName>
        <fullName evidence="6">Presequence protease, mitochondrial</fullName>
    </recommendedName>
    <alternativeName>
        <fullName evidence="13">Pitrilysin metalloproteinase</fullName>
    </alternativeName>
</protein>
<gene>
    <name evidence="17" type="ORF">HIM_05488</name>
</gene>
<dbReference type="Pfam" id="PF05193">
    <property type="entry name" value="Peptidase_M16_C"/>
    <property type="match status" value="1"/>
</dbReference>
<dbReference type="Gene3D" id="3.30.830.10">
    <property type="entry name" value="Metalloenzyme, LuxS/M16 peptidase-like"/>
    <property type="match status" value="4"/>
</dbReference>
<evidence type="ECO:0000256" key="14">
    <source>
        <dbReference type="ARBA" id="ARBA00045897"/>
    </source>
</evidence>
<comment type="cofactor">
    <cofactor evidence="1">
        <name>Zn(2+)</name>
        <dbReference type="ChEBI" id="CHEBI:29105"/>
    </cofactor>
</comment>
<dbReference type="PANTHER" id="PTHR43016:SF13">
    <property type="entry name" value="PRESEQUENCE PROTEASE, MITOCHONDRIAL"/>
    <property type="match status" value="1"/>
</dbReference>
<comment type="subunit">
    <text evidence="5">Monomer and homodimer; homodimerization is induced by binding of the substrate.</text>
</comment>
<dbReference type="InterPro" id="IPR011765">
    <property type="entry name" value="Pept_M16_N"/>
</dbReference>
<proteinExistence type="inferred from homology"/>
<dbReference type="Pfam" id="PF00675">
    <property type="entry name" value="Peptidase_M16"/>
    <property type="match status" value="1"/>
</dbReference>
<evidence type="ECO:0000256" key="3">
    <source>
        <dbReference type="ARBA" id="ARBA00004569"/>
    </source>
</evidence>
<dbReference type="InterPro" id="IPR055130">
    <property type="entry name" value="PreP_C"/>
</dbReference>
<evidence type="ECO:0000256" key="5">
    <source>
        <dbReference type="ARBA" id="ARBA00011853"/>
    </source>
</evidence>
<evidence type="ECO:0000256" key="2">
    <source>
        <dbReference type="ARBA" id="ARBA00004305"/>
    </source>
</evidence>
<dbReference type="SMART" id="SM01264">
    <property type="entry name" value="M16C_associated"/>
    <property type="match status" value="1"/>
</dbReference>
<feature type="domain" description="Peptidase M16C associated" evidence="16">
    <location>
        <begin position="480"/>
        <end position="738"/>
    </location>
</feature>
<comment type="similarity">
    <text evidence="4">Belongs to the peptidase M16 family. PreP subfamily.</text>
</comment>
<evidence type="ECO:0000313" key="18">
    <source>
        <dbReference type="Proteomes" id="UP000054481"/>
    </source>
</evidence>
<evidence type="ECO:0000256" key="8">
    <source>
        <dbReference type="ARBA" id="ARBA00022723"/>
    </source>
</evidence>
<evidence type="ECO:0000259" key="16">
    <source>
        <dbReference type="SMART" id="SM01264"/>
    </source>
</evidence>
<keyword evidence="18" id="KW-1185">Reference proteome</keyword>
<keyword evidence="12" id="KW-0496">Mitochondrion</keyword>
<comment type="function">
    <text evidence="14">Degrades mitochondrial transit peptides after their cleavage in the intermembrane space or in the matrix, and presequence peptides; clearance of these peptides is required to keep the presequence processing machinery running. Preferentially cleaves the N-terminal side of paired basic amino acid residues. Also degrades other unstructured peptides. May function as an ATP-dependent peptidase as opposed to a metalloendopeptidase.</text>
</comment>
<evidence type="ECO:0000256" key="1">
    <source>
        <dbReference type="ARBA" id="ARBA00001947"/>
    </source>
</evidence>
<evidence type="ECO:0000256" key="12">
    <source>
        <dbReference type="ARBA" id="ARBA00023128"/>
    </source>
</evidence>
<dbReference type="GO" id="GO:0005758">
    <property type="term" value="C:mitochondrial intermembrane space"/>
    <property type="evidence" value="ECO:0007669"/>
    <property type="project" value="UniProtKB-SubCell"/>
</dbReference>
<dbReference type="Pfam" id="PF08367">
    <property type="entry name" value="M16C_assoc"/>
    <property type="match status" value="1"/>
</dbReference>
<dbReference type="GO" id="GO:0008270">
    <property type="term" value="F:zinc ion binding"/>
    <property type="evidence" value="ECO:0007669"/>
    <property type="project" value="EnsemblFungi"/>
</dbReference>
<dbReference type="Proteomes" id="UP000054481">
    <property type="component" value="Unassembled WGS sequence"/>
</dbReference>
<keyword evidence="9" id="KW-0378">Hydrolase</keyword>
<dbReference type="GO" id="GO:0004222">
    <property type="term" value="F:metalloendopeptidase activity"/>
    <property type="evidence" value="ECO:0007669"/>
    <property type="project" value="EnsemblFungi"/>
</dbReference>
<evidence type="ECO:0000313" key="17">
    <source>
        <dbReference type="EMBL" id="KJZ75002.1"/>
    </source>
</evidence>
<keyword evidence="10" id="KW-0862">Zinc</keyword>